<dbReference type="PANTHER" id="PTHR43591:SF24">
    <property type="entry name" value="2-METHOXY-6-POLYPRENYL-1,4-BENZOQUINOL METHYLASE, MITOCHONDRIAL"/>
    <property type="match status" value="1"/>
</dbReference>
<evidence type="ECO:0000313" key="5">
    <source>
        <dbReference type="EMBL" id="OLO05382.1"/>
    </source>
</evidence>
<keyword evidence="6" id="KW-1185">Reference proteome</keyword>
<feature type="domain" description="Methyltransferase type 11" evidence="4">
    <location>
        <begin position="53"/>
        <end position="149"/>
    </location>
</feature>
<dbReference type="GO" id="GO:0008757">
    <property type="term" value="F:S-adenosylmethionine-dependent methyltransferase activity"/>
    <property type="evidence" value="ECO:0007669"/>
    <property type="project" value="InterPro"/>
</dbReference>
<evidence type="ECO:0000256" key="2">
    <source>
        <dbReference type="ARBA" id="ARBA00022679"/>
    </source>
</evidence>
<evidence type="ECO:0000259" key="4">
    <source>
        <dbReference type="Pfam" id="PF08241"/>
    </source>
</evidence>
<keyword evidence="2 5" id="KW-0808">Transferase</keyword>
<dbReference type="EMBL" id="MSDO01000004">
    <property type="protein sequence ID" value="OLO05382.1"/>
    <property type="molecule type" value="Genomic_DNA"/>
</dbReference>
<evidence type="ECO:0000313" key="6">
    <source>
        <dbReference type="Proteomes" id="UP000186878"/>
    </source>
</evidence>
<name>A0A1Q8SVH3_9GAMM</name>
<dbReference type="InterPro" id="IPR023576">
    <property type="entry name" value="UbiE/COQ5_MeTrFase_CS"/>
</dbReference>
<gene>
    <name evidence="5" type="ORF">BTW07_04985</name>
</gene>
<comment type="caution">
    <text evidence="5">The sequence shown here is derived from an EMBL/GenBank/DDBJ whole genome shotgun (WGS) entry which is preliminary data.</text>
</comment>
<dbReference type="GO" id="GO:0032259">
    <property type="term" value="P:methylation"/>
    <property type="evidence" value="ECO:0007669"/>
    <property type="project" value="UniProtKB-KW"/>
</dbReference>
<dbReference type="AlphaFoldDB" id="A0A1Q8SVH3"/>
<dbReference type="PANTHER" id="PTHR43591">
    <property type="entry name" value="METHYLTRANSFERASE"/>
    <property type="match status" value="1"/>
</dbReference>
<evidence type="ECO:0000256" key="3">
    <source>
        <dbReference type="ARBA" id="ARBA00022691"/>
    </source>
</evidence>
<dbReference type="Pfam" id="PF08241">
    <property type="entry name" value="Methyltransf_11"/>
    <property type="match status" value="1"/>
</dbReference>
<dbReference type="STRING" id="404433.BTW07_04985"/>
<dbReference type="Proteomes" id="UP000186878">
    <property type="component" value="Unassembled WGS sequence"/>
</dbReference>
<dbReference type="InterPro" id="IPR013216">
    <property type="entry name" value="Methyltransf_11"/>
</dbReference>
<keyword evidence="3" id="KW-0949">S-adenosyl-L-methionine</keyword>
<organism evidence="5 6">
    <name type="scientific">Salinicola socius</name>
    <dbReference type="NCBI Taxonomy" id="404433"/>
    <lineage>
        <taxon>Bacteria</taxon>
        <taxon>Pseudomonadati</taxon>
        <taxon>Pseudomonadota</taxon>
        <taxon>Gammaproteobacteria</taxon>
        <taxon>Oceanospirillales</taxon>
        <taxon>Halomonadaceae</taxon>
        <taxon>Salinicola</taxon>
    </lineage>
</organism>
<keyword evidence="1 5" id="KW-0489">Methyltransferase</keyword>
<dbReference type="CDD" id="cd02440">
    <property type="entry name" value="AdoMet_MTases"/>
    <property type="match status" value="1"/>
</dbReference>
<dbReference type="RefSeq" id="WP_075569066.1">
    <property type="nucleotide sequence ID" value="NZ_MSDO01000004.1"/>
</dbReference>
<accession>A0A1Q8SVH3</accession>
<sequence length="261" mass="29010">MSDVTGHGDHSAVVERQFGGQAAAYLSSQVHAQGEEFAQLHERVARIDAPRVLDLGCGSGHVSFQLADLAAEIVAYDLSPRMLAVVGEAAIERGFNNIRTVQGIAESLPFADDSFDVVCSRFSAHHWRDVGLALREARRVLKPGGLAAFIDVSASEQPLFDSFLQTVEMLRDTSHVRDYAPSEWAQRVGEAGLVMTSSSRQRLRLDFETWIERMRTPDVMRDAIRHLQRDVGQEVRDAFEISDDGSFTTDMLVLWATKEHV</sequence>
<dbReference type="SUPFAM" id="SSF53335">
    <property type="entry name" value="S-adenosyl-L-methionine-dependent methyltransferases"/>
    <property type="match status" value="1"/>
</dbReference>
<reference evidence="5 6" key="1">
    <citation type="submission" date="2016-12" db="EMBL/GenBank/DDBJ databases">
        <title>Draft genome sequences of strains Salinicola socius SMB35, Salinicola sp. MH3R3-1 and Chromohalobacter sp. SMB17 from the Verkhnekamsk potash mining region of Russia.</title>
        <authorList>
            <person name="Mavrodi D.V."/>
            <person name="Olsson B.E."/>
            <person name="Korsakova E.S."/>
            <person name="Pyankova A."/>
            <person name="Mavrodi O.V."/>
            <person name="Plotnikova E.G."/>
        </authorList>
    </citation>
    <scope>NUCLEOTIDE SEQUENCE [LARGE SCALE GENOMIC DNA]</scope>
    <source>
        <strain evidence="5 6">SMB35</strain>
    </source>
</reference>
<proteinExistence type="predicted"/>
<dbReference type="PROSITE" id="PS01184">
    <property type="entry name" value="UBIE_2"/>
    <property type="match status" value="1"/>
</dbReference>
<dbReference type="Gene3D" id="3.40.50.150">
    <property type="entry name" value="Vaccinia Virus protein VP39"/>
    <property type="match status" value="1"/>
</dbReference>
<dbReference type="InterPro" id="IPR029063">
    <property type="entry name" value="SAM-dependent_MTases_sf"/>
</dbReference>
<protein>
    <submittedName>
        <fullName evidence="5">SAM-dependent methyltransferase</fullName>
    </submittedName>
</protein>
<dbReference type="OrthoDB" id="9772751at2"/>
<evidence type="ECO:0000256" key="1">
    <source>
        <dbReference type="ARBA" id="ARBA00022603"/>
    </source>
</evidence>